<dbReference type="AlphaFoldDB" id="A0A8J8SAP0"/>
<dbReference type="Pfam" id="PF05437">
    <property type="entry name" value="AzlD"/>
    <property type="match status" value="1"/>
</dbReference>
<reference evidence="2 3" key="1">
    <citation type="submission" date="2020-07" db="EMBL/GenBank/DDBJ databases">
        <title>Vallitalea guaymasensis genome.</title>
        <authorList>
            <person name="Postec A."/>
        </authorList>
    </citation>
    <scope>NUCLEOTIDE SEQUENCE [LARGE SCALE GENOMIC DNA]</scope>
    <source>
        <strain evidence="2 3">Ra1766G1</strain>
    </source>
</reference>
<gene>
    <name evidence="2" type="ORF">HYG85_02680</name>
</gene>
<dbReference type="RefSeq" id="WP_212692172.1">
    <property type="nucleotide sequence ID" value="NZ_CAJXUH010000014.1"/>
</dbReference>
<dbReference type="InterPro" id="IPR008407">
    <property type="entry name" value="Brnchd-chn_aa_trnsp_AzlD"/>
</dbReference>
<proteinExistence type="predicted"/>
<keyword evidence="1" id="KW-1133">Transmembrane helix</keyword>
<dbReference type="KEGG" id="vgu:HYG85_02680"/>
<protein>
    <submittedName>
        <fullName evidence="2">AzlD domain-containing protein</fullName>
    </submittedName>
</protein>
<dbReference type="EMBL" id="CP058561">
    <property type="protein sequence ID" value="QUH27877.1"/>
    <property type="molecule type" value="Genomic_DNA"/>
</dbReference>
<sequence>MTVTKQFIAVMVMAFVTYIPRVAPLVIFKRKIKSRFIRSFLSYVPYAVLGAMTFPSILYSTQHLYSAIAGLIVALVVAYFDKSLIKVAVSAILTVYIFELLV</sequence>
<feature type="transmembrane region" description="Helical" evidence="1">
    <location>
        <begin position="64"/>
        <end position="80"/>
    </location>
</feature>
<evidence type="ECO:0000313" key="3">
    <source>
        <dbReference type="Proteomes" id="UP000677305"/>
    </source>
</evidence>
<name>A0A8J8SAP0_9FIRM</name>
<evidence type="ECO:0000313" key="2">
    <source>
        <dbReference type="EMBL" id="QUH27877.1"/>
    </source>
</evidence>
<organism evidence="2 3">
    <name type="scientific">Vallitalea guaymasensis</name>
    <dbReference type="NCBI Taxonomy" id="1185412"/>
    <lineage>
        <taxon>Bacteria</taxon>
        <taxon>Bacillati</taxon>
        <taxon>Bacillota</taxon>
        <taxon>Clostridia</taxon>
        <taxon>Lachnospirales</taxon>
        <taxon>Vallitaleaceae</taxon>
        <taxon>Vallitalea</taxon>
    </lineage>
</organism>
<dbReference type="Proteomes" id="UP000677305">
    <property type="component" value="Chromosome"/>
</dbReference>
<feature type="transmembrane region" description="Helical" evidence="1">
    <location>
        <begin position="40"/>
        <end position="58"/>
    </location>
</feature>
<keyword evidence="1" id="KW-0472">Membrane</keyword>
<keyword evidence="1" id="KW-0812">Transmembrane</keyword>
<evidence type="ECO:0000256" key="1">
    <source>
        <dbReference type="SAM" id="Phobius"/>
    </source>
</evidence>
<accession>A0A8J8SAP0</accession>
<keyword evidence="3" id="KW-1185">Reference proteome</keyword>
<feature type="transmembrane region" description="Helical" evidence="1">
    <location>
        <begin position="6"/>
        <end position="28"/>
    </location>
</feature>